<dbReference type="InterPro" id="IPR006047">
    <property type="entry name" value="GH13_cat_dom"/>
</dbReference>
<reference evidence="14" key="1">
    <citation type="journal article" date="2019" name="Int. J. Syst. Evol. Microbiol.">
        <title>The Global Catalogue of Microorganisms (GCM) 10K type strain sequencing project: providing services to taxonomists for standard genome sequencing and annotation.</title>
        <authorList>
            <consortium name="The Broad Institute Genomics Platform"/>
            <consortium name="The Broad Institute Genome Sequencing Center for Infectious Disease"/>
            <person name="Wu L."/>
            <person name="Ma J."/>
        </authorList>
    </citation>
    <scope>NUCLEOTIDE SEQUENCE [LARGE SCALE GENOMIC DNA]</scope>
    <source>
        <strain evidence="14">CGMCC 4.7289</strain>
    </source>
</reference>
<dbReference type="Gene3D" id="2.60.40.1180">
    <property type="entry name" value="Golgi alpha-mannosidase II"/>
    <property type="match status" value="1"/>
</dbReference>
<comment type="catalytic activity">
    <reaction evidence="1">
        <text>Endohydrolysis of (1-&gt;4)-alpha-D-glucosidic linkages in polysaccharides containing three or more (1-&gt;4)-alpha-linked D-glucose units.</text>
        <dbReference type="EC" id="3.2.1.1"/>
    </reaction>
</comment>
<evidence type="ECO:0000256" key="5">
    <source>
        <dbReference type="ARBA" id="ARBA00017303"/>
    </source>
</evidence>
<dbReference type="CDD" id="cd11320">
    <property type="entry name" value="AmyAc_AmyMalt_CGTase_like"/>
    <property type="match status" value="1"/>
</dbReference>
<dbReference type="Gene3D" id="3.20.20.80">
    <property type="entry name" value="Glycosidases"/>
    <property type="match status" value="1"/>
</dbReference>
<dbReference type="InterPro" id="IPR014756">
    <property type="entry name" value="Ig_E-set"/>
</dbReference>
<dbReference type="CDD" id="cd00604">
    <property type="entry name" value="IPT_CGTD"/>
    <property type="match status" value="1"/>
</dbReference>
<dbReference type="EMBL" id="JBHSAY010000009">
    <property type="protein sequence ID" value="MFC4132891.1"/>
    <property type="molecule type" value="Genomic_DNA"/>
</dbReference>
<evidence type="ECO:0000256" key="10">
    <source>
        <dbReference type="RuleBase" id="RU003615"/>
    </source>
</evidence>
<keyword evidence="7 11" id="KW-0732">Signal</keyword>
<dbReference type="InterPro" id="IPR002044">
    <property type="entry name" value="CBM20"/>
</dbReference>
<dbReference type="Pfam" id="PF00128">
    <property type="entry name" value="Alpha-amylase"/>
    <property type="match status" value="1"/>
</dbReference>
<comment type="cofactor">
    <cofactor evidence="2">
        <name>Ca(2+)</name>
        <dbReference type="ChEBI" id="CHEBI:29108"/>
    </cofactor>
</comment>
<evidence type="ECO:0000256" key="11">
    <source>
        <dbReference type="SAM" id="SignalP"/>
    </source>
</evidence>
<dbReference type="EC" id="3.2.1.1" evidence="4"/>
<dbReference type="Gene3D" id="2.60.40.10">
    <property type="entry name" value="Immunoglobulins"/>
    <property type="match status" value="2"/>
</dbReference>
<accession>A0ABV8LR06</accession>
<evidence type="ECO:0000256" key="1">
    <source>
        <dbReference type="ARBA" id="ARBA00000548"/>
    </source>
</evidence>
<sequence>MQRRSRLTAVLSAGVLLAALGPATSVRADAPVSNRASLKQDLCYQIATDRFFDGNTGNNNPTKSPGLYDSTKANWKLYWGGDFAGIQQKLAYLKNMGVTSIWISPHVDNIDKAAVYSGTANAGYHGYWTRDFKKPEEHFGTLAEFDALIAAAHTNGIKVIMDWAPNHTSPANPADATFAEAGALYDNGTFLGNYVSDPNGYFHHNGGITNWDDRYQTQYLNLADLADLEQQNPTINNLLKTDANYWMDRGVDGVRVDAVKHMTAGWQKSFADTVLSHKDTTLFGEWYLGSQSDPLYDDNVRFANTSGISVLDFYLNIAMRNAFGSGGSMTALDAAITKTGADYKYKENLVTFIDNHDMSRFLTLNNNQSLLHQALAFMLTVRGTPCLYYGTEQYLHNDTSGGGDPWNRPMMPGFSETTTAYQVVKKLSALRQTNPALAWGTHQQRWINSNVYIYERKFNNDVVLVAINKGASAASITGLNTALPAGTYGDQLTGTLGGGSLTVTSGSGGNNPANSFTLNAGNVAVWSYHPAEPSAPQIGSVGPTLTRAGNTITVEGRGFGTSGTLKVGGVTASTTSWAANRITATVPSGVTAGTASVTVTTSGGTSNGYDVVTESGAQVPVTFTVTNASPTSVGDNIYLSGSVAELGNWSTSKSVAIGPMLAPNYPTWYVTASVPACTTIQFKFLKITSGGAVTWENGSNHSYTTPCSSTGSTTVGWQY</sequence>
<dbReference type="InterPro" id="IPR006046">
    <property type="entry name" value="Alpha_amylase"/>
</dbReference>
<protein>
    <recommendedName>
        <fullName evidence="5">Alpha-amylase</fullName>
        <ecNumber evidence="4">3.2.1.1</ecNumber>
    </recommendedName>
    <alternativeName>
        <fullName evidence="9">1,4-alpha-D-glucan glucanohydrolase</fullName>
    </alternativeName>
</protein>
<dbReference type="PANTHER" id="PTHR10357:SF215">
    <property type="entry name" value="ALPHA-AMYLASE 1"/>
    <property type="match status" value="1"/>
</dbReference>
<organism evidence="13 14">
    <name type="scientific">Hamadaea flava</name>
    <dbReference type="NCBI Taxonomy" id="1742688"/>
    <lineage>
        <taxon>Bacteria</taxon>
        <taxon>Bacillati</taxon>
        <taxon>Actinomycetota</taxon>
        <taxon>Actinomycetes</taxon>
        <taxon>Micromonosporales</taxon>
        <taxon>Micromonosporaceae</taxon>
        <taxon>Hamadaea</taxon>
    </lineage>
</organism>
<dbReference type="InterPro" id="IPR031319">
    <property type="entry name" value="A-amylase_C"/>
</dbReference>
<evidence type="ECO:0000256" key="3">
    <source>
        <dbReference type="ARBA" id="ARBA00008061"/>
    </source>
</evidence>
<dbReference type="InterPro" id="IPR017853">
    <property type="entry name" value="GH"/>
</dbReference>
<evidence type="ECO:0000256" key="7">
    <source>
        <dbReference type="ARBA" id="ARBA00022729"/>
    </source>
</evidence>
<keyword evidence="6" id="KW-0479">Metal-binding</keyword>
<dbReference type="PROSITE" id="PS51166">
    <property type="entry name" value="CBM20"/>
    <property type="match status" value="1"/>
</dbReference>
<dbReference type="InterPro" id="IPR013784">
    <property type="entry name" value="Carb-bd-like_fold"/>
</dbReference>
<dbReference type="SUPFAM" id="SSF81296">
    <property type="entry name" value="E set domains"/>
    <property type="match status" value="1"/>
</dbReference>
<dbReference type="Proteomes" id="UP001595816">
    <property type="component" value="Unassembled WGS sequence"/>
</dbReference>
<dbReference type="SMART" id="SM00632">
    <property type="entry name" value="Aamy_C"/>
    <property type="match status" value="1"/>
</dbReference>
<keyword evidence="13" id="KW-0378">Hydrolase</keyword>
<comment type="caution">
    <text evidence="13">The sequence shown here is derived from an EMBL/GenBank/DDBJ whole genome shotgun (WGS) entry which is preliminary data.</text>
</comment>
<name>A0ABV8LR06_9ACTN</name>
<evidence type="ECO:0000259" key="12">
    <source>
        <dbReference type="PROSITE" id="PS51166"/>
    </source>
</evidence>
<comment type="similarity">
    <text evidence="3 10">Belongs to the glycosyl hydrolase 13 family.</text>
</comment>
<keyword evidence="8" id="KW-0106">Calcium</keyword>
<evidence type="ECO:0000256" key="8">
    <source>
        <dbReference type="ARBA" id="ARBA00022837"/>
    </source>
</evidence>
<feature type="signal peptide" evidence="11">
    <location>
        <begin position="1"/>
        <end position="28"/>
    </location>
</feature>
<gene>
    <name evidence="13" type="ORF">ACFOZ4_19960</name>
</gene>
<evidence type="ECO:0000256" key="9">
    <source>
        <dbReference type="ARBA" id="ARBA00030238"/>
    </source>
</evidence>
<dbReference type="SUPFAM" id="SSF49452">
    <property type="entry name" value="Starch-binding domain-like"/>
    <property type="match status" value="1"/>
</dbReference>
<dbReference type="InterPro" id="IPR006048">
    <property type="entry name" value="A-amylase/branching_C"/>
</dbReference>
<dbReference type="PANTHER" id="PTHR10357">
    <property type="entry name" value="ALPHA-AMYLASE FAMILY MEMBER"/>
    <property type="match status" value="1"/>
</dbReference>
<evidence type="ECO:0000313" key="14">
    <source>
        <dbReference type="Proteomes" id="UP001595816"/>
    </source>
</evidence>
<proteinExistence type="inferred from homology"/>
<feature type="domain" description="CBM20" evidence="12">
    <location>
        <begin position="613"/>
        <end position="719"/>
    </location>
</feature>
<evidence type="ECO:0000256" key="6">
    <source>
        <dbReference type="ARBA" id="ARBA00022723"/>
    </source>
</evidence>
<evidence type="ECO:0000313" key="13">
    <source>
        <dbReference type="EMBL" id="MFC4132891.1"/>
    </source>
</evidence>
<dbReference type="SUPFAM" id="SSF51011">
    <property type="entry name" value="Glycosyl hydrolase domain"/>
    <property type="match status" value="1"/>
</dbReference>
<dbReference type="SMART" id="SM00642">
    <property type="entry name" value="Aamy"/>
    <property type="match status" value="1"/>
</dbReference>
<dbReference type="PRINTS" id="PR00110">
    <property type="entry name" value="ALPHAAMYLASE"/>
</dbReference>
<dbReference type="GO" id="GO:0016787">
    <property type="term" value="F:hydrolase activity"/>
    <property type="evidence" value="ECO:0007669"/>
    <property type="project" value="UniProtKB-KW"/>
</dbReference>
<feature type="chain" id="PRO_5045377257" description="Alpha-amylase" evidence="11">
    <location>
        <begin position="29"/>
        <end position="719"/>
    </location>
</feature>
<dbReference type="Pfam" id="PF00686">
    <property type="entry name" value="CBM_20"/>
    <property type="match status" value="1"/>
</dbReference>
<dbReference type="RefSeq" id="WP_253752313.1">
    <property type="nucleotide sequence ID" value="NZ_JAMZDZ010000001.1"/>
</dbReference>
<keyword evidence="14" id="KW-1185">Reference proteome</keyword>
<dbReference type="SMART" id="SM01065">
    <property type="entry name" value="CBM_2"/>
    <property type="match status" value="1"/>
</dbReference>
<evidence type="ECO:0000256" key="2">
    <source>
        <dbReference type="ARBA" id="ARBA00001913"/>
    </source>
</evidence>
<dbReference type="InterPro" id="IPR013783">
    <property type="entry name" value="Ig-like_fold"/>
</dbReference>
<dbReference type="InterPro" id="IPR013780">
    <property type="entry name" value="Glyco_hydro_b"/>
</dbReference>
<dbReference type="Pfam" id="PF02806">
    <property type="entry name" value="Alpha-amylase_C"/>
    <property type="match status" value="1"/>
</dbReference>
<dbReference type="SUPFAM" id="SSF51445">
    <property type="entry name" value="(Trans)glycosidases"/>
    <property type="match status" value="1"/>
</dbReference>
<evidence type="ECO:0000256" key="4">
    <source>
        <dbReference type="ARBA" id="ARBA00012595"/>
    </source>
</evidence>